<proteinExistence type="predicted"/>
<dbReference type="OrthoDB" id="407609at2759"/>
<gene>
    <name evidence="2" type="ORF">ANCCAN_21985</name>
</gene>
<dbReference type="Proteomes" id="UP000252519">
    <property type="component" value="Unassembled WGS sequence"/>
</dbReference>
<keyword evidence="3" id="KW-1185">Reference proteome</keyword>
<dbReference type="GO" id="GO:0005634">
    <property type="term" value="C:nucleus"/>
    <property type="evidence" value="ECO:0007669"/>
    <property type="project" value="TreeGrafter"/>
</dbReference>
<comment type="caution">
    <text evidence="2">The sequence shown here is derived from an EMBL/GenBank/DDBJ whole genome shotgun (WGS) entry which is preliminary data.</text>
</comment>
<sequence>MISHDWPAGIADFGDKDWLLRVKPFFVDDVNSGKLGNPSTMQLLYDMRPRYWFAAHLHVGFAALVPHNTKDGSQGAEPTRFLALDKPIPRRHFIQALELDIADDA</sequence>
<dbReference type="PANTHER" id="PTHR12849">
    <property type="entry name" value="RNA LARIAT DEBRANCHING ENZYME"/>
    <property type="match status" value="1"/>
</dbReference>
<reference evidence="2 3" key="1">
    <citation type="submission" date="2014-10" db="EMBL/GenBank/DDBJ databases">
        <title>Draft genome of the hookworm Ancylostoma caninum.</title>
        <authorList>
            <person name="Mitreva M."/>
        </authorList>
    </citation>
    <scope>NUCLEOTIDE SEQUENCE [LARGE SCALE GENOMIC DNA]</scope>
    <source>
        <strain evidence="2 3">Baltimore</strain>
    </source>
</reference>
<dbReference type="STRING" id="29170.A0A368FJA6"/>
<organism evidence="2 3">
    <name type="scientific">Ancylostoma caninum</name>
    <name type="common">Dog hookworm</name>
    <dbReference type="NCBI Taxonomy" id="29170"/>
    <lineage>
        <taxon>Eukaryota</taxon>
        <taxon>Metazoa</taxon>
        <taxon>Ecdysozoa</taxon>
        <taxon>Nematoda</taxon>
        <taxon>Chromadorea</taxon>
        <taxon>Rhabditida</taxon>
        <taxon>Rhabditina</taxon>
        <taxon>Rhabditomorpha</taxon>
        <taxon>Strongyloidea</taxon>
        <taxon>Ancylostomatidae</taxon>
        <taxon>Ancylostomatinae</taxon>
        <taxon>Ancylostoma</taxon>
    </lineage>
</organism>
<feature type="domain" description="Lariat debranching enzyme C-terminal" evidence="1">
    <location>
        <begin position="78"/>
        <end position="100"/>
    </location>
</feature>
<dbReference type="EMBL" id="JOJR01001135">
    <property type="protein sequence ID" value="RCN32223.1"/>
    <property type="molecule type" value="Genomic_DNA"/>
</dbReference>
<evidence type="ECO:0000313" key="3">
    <source>
        <dbReference type="Proteomes" id="UP000252519"/>
    </source>
</evidence>
<dbReference type="AlphaFoldDB" id="A0A368FJA6"/>
<name>A0A368FJA6_ANCCA</name>
<dbReference type="PANTHER" id="PTHR12849:SF0">
    <property type="entry name" value="LARIAT DEBRANCHING ENZYME"/>
    <property type="match status" value="1"/>
</dbReference>
<dbReference type="Pfam" id="PF05011">
    <property type="entry name" value="DBR1"/>
    <property type="match status" value="1"/>
</dbReference>
<dbReference type="InterPro" id="IPR007708">
    <property type="entry name" value="DBR1_C"/>
</dbReference>
<feature type="non-terminal residue" evidence="2">
    <location>
        <position position="105"/>
    </location>
</feature>
<evidence type="ECO:0000313" key="2">
    <source>
        <dbReference type="EMBL" id="RCN32223.1"/>
    </source>
</evidence>
<dbReference type="GO" id="GO:0008419">
    <property type="term" value="F:RNA lariat debranching enzyme activity"/>
    <property type="evidence" value="ECO:0007669"/>
    <property type="project" value="TreeGrafter"/>
</dbReference>
<accession>A0A368FJA6</accession>
<protein>
    <recommendedName>
        <fullName evidence="1">Lariat debranching enzyme C-terminal domain-containing protein</fullName>
    </recommendedName>
</protein>
<evidence type="ECO:0000259" key="1">
    <source>
        <dbReference type="Pfam" id="PF05011"/>
    </source>
</evidence>
<dbReference type="GO" id="GO:0000398">
    <property type="term" value="P:mRNA splicing, via spliceosome"/>
    <property type="evidence" value="ECO:0007669"/>
    <property type="project" value="TreeGrafter"/>
</dbReference>